<organism evidence="2 3">
    <name type="scientific">Prevotella communis</name>
    <dbReference type="NCBI Taxonomy" id="2913614"/>
    <lineage>
        <taxon>Bacteria</taxon>
        <taxon>Pseudomonadati</taxon>
        <taxon>Bacteroidota</taxon>
        <taxon>Bacteroidia</taxon>
        <taxon>Bacteroidales</taxon>
        <taxon>Prevotellaceae</taxon>
        <taxon>Prevotella</taxon>
    </lineage>
</organism>
<proteinExistence type="predicted"/>
<dbReference type="OrthoDB" id="8138867at2"/>
<sequence length="129" mass="14884">MTMRTATIPTEIKVLMNHIYELQKGVRQMVLFTCDKRYGDQTIERLESQGIPYVLQPAGQKNLNVYFGRRECLEAIRLIVTRPLNQLTPEEDFILGTMLGYDLCAQCERYCKRKNGCKGDCDGKCIKKN</sequence>
<dbReference type="RefSeq" id="WP_091853855.1">
    <property type="nucleotide sequence ID" value="NZ_CP091790.1"/>
</dbReference>
<gene>
    <name evidence="2" type="ORF">SAMN04487900_11280</name>
</gene>
<reference evidence="3" key="1">
    <citation type="submission" date="2016-10" db="EMBL/GenBank/DDBJ databases">
        <authorList>
            <person name="de Groot N.N."/>
        </authorList>
    </citation>
    <scope>NUCLEOTIDE SEQUENCE [LARGE SCALE GENOMIC DNA]</scope>
    <source>
        <strain evidence="3">BP1-145</strain>
    </source>
</reference>
<name>A0A1H0HZD7_9BACT</name>
<protein>
    <recommendedName>
        <fullName evidence="1">DUF2023 domain-containing protein</fullName>
    </recommendedName>
</protein>
<dbReference type="Pfam" id="PF09633">
    <property type="entry name" value="DUF2023"/>
    <property type="match status" value="1"/>
</dbReference>
<dbReference type="InterPro" id="IPR018594">
    <property type="entry name" value="DUF2023"/>
</dbReference>
<evidence type="ECO:0000313" key="2">
    <source>
        <dbReference type="EMBL" id="SDO24514.1"/>
    </source>
</evidence>
<evidence type="ECO:0000259" key="1">
    <source>
        <dbReference type="Pfam" id="PF09633"/>
    </source>
</evidence>
<dbReference type="AlphaFoldDB" id="A0A1H0HZD7"/>
<evidence type="ECO:0000313" key="3">
    <source>
        <dbReference type="Proteomes" id="UP000199134"/>
    </source>
</evidence>
<dbReference type="SUPFAM" id="SSF160448">
    <property type="entry name" value="PG1857-like"/>
    <property type="match status" value="1"/>
</dbReference>
<accession>A0A1H0HZD7</accession>
<dbReference type="EMBL" id="FNIW01000012">
    <property type="protein sequence ID" value="SDO24514.1"/>
    <property type="molecule type" value="Genomic_DNA"/>
</dbReference>
<dbReference type="Proteomes" id="UP000199134">
    <property type="component" value="Unassembled WGS sequence"/>
</dbReference>
<dbReference type="InterPro" id="IPR036780">
    <property type="entry name" value="PG1857-like_sf"/>
</dbReference>
<feature type="domain" description="DUF2023" evidence="1">
    <location>
        <begin position="13"/>
        <end position="113"/>
    </location>
</feature>
<comment type="caution">
    <text evidence="2">The sequence shown here is derived from an EMBL/GenBank/DDBJ whole genome shotgun (WGS) entry which is preliminary data.</text>
</comment>
<dbReference type="Gene3D" id="3.30.2190.10">
    <property type="entry name" value="PG1857-like"/>
    <property type="match status" value="1"/>
</dbReference>